<dbReference type="InterPro" id="IPR010572">
    <property type="entry name" value="Tail_dom"/>
</dbReference>
<gene>
    <name evidence="3" type="ORF">GPA05_20715</name>
</gene>
<keyword evidence="4" id="KW-1185">Reference proteome</keyword>
<reference evidence="3 4" key="1">
    <citation type="submission" date="2019-12" db="EMBL/GenBank/DDBJ databases">
        <title>Bacillus toyonensis BV-17 genome.</title>
        <authorList>
            <person name="Chen J."/>
        </authorList>
    </citation>
    <scope>NUCLEOTIDE SEQUENCE [LARGE SCALE GENOMIC DNA]</scope>
    <source>
        <strain evidence="3 4">BV-17</strain>
    </source>
</reference>
<dbReference type="SUPFAM" id="SSF57997">
    <property type="entry name" value="Tropomyosin"/>
    <property type="match status" value="1"/>
</dbReference>
<sequence length="1361" mass="152750">MSKANNLLHIVDFKTEQIIGVIKEQDYWDDLRQWELKDNKDKFEFTTADGIKIAASLIQQNLVVKQTRDGTFVSYIITEVEQDSTGRPKKIYALGEHTKLKKATVIKPQTLQATTVNESTDFALQGTEWKRGTTEFVGIRTIHIKDFTNPLDLLKQIASTFELEIRFRTEIMGSFIVGRYVDLIKKVGRDNGKEFLLGKDVQGIRRIESSQDVVTALVGVGPQNSETGEFLTFEEINNGKLYVGNNDALQRWSKDGKHLFDIYSPQTEDQDMTKQRLRQLTEAELKKRIDSSTSYEVNAVALEKVFGLSHESVRKGDTVRIKDTGFSPPLFLEARLIAADECDTDPSKDKYIFGNYREIKDTRSLIDRLYAQIMGSLSNKASKELLDTLDKKLQENVKETEVIRKESEAAKKIAEQVAENLKNNTVDIIEGINPPTENLKDRKTLWQDISKGKPGIMKLWKDGKWNPVVPDVESVKKETLEQVSKDIETTKSELNQKVQEAQKQATGQFNEVKESLQGVSRTISDVQNKQGEIDKKVTKFEQDSNGFKLSIESLTKKDTDISNKLNTVEQTVEGTKKTISDVQQTANDLKKTTTEIKEQAGKISEKLTSVEKQANTLTNKTTEIEKSVTGIKETVTKVDNNQSGFDKRVTAVEKTAEGISQNVTKIQETQTVQGKQIIEAQSTIKQHSDALNLAVKMKDVEDYVGGIGNQTVLRNVLWKNDTKYWQLTSNAARDTQVTYKGCNSLSVITTGNASNLYKGASHDYINAGPGWNYVFSAYFYTDNKASIDAGAAIELQCYDVNNKMIKNYLQEITISQGTWIRTHVAGLLVEGTKKVKVLFWARKNGRLWMAQPMLQIGEKPSSFMENPADIAGTDELIEEMGKKVATLDYNQKTTELERLISANAQGISLAAVKTEVYTKQQADGRYADKAYVEKQEGRIEVTEKAITSTVQKGDIISAINQTAEKISISVSKLDINADTVVKWLTAKGIDADVIKISGDKVTIDKNGITAKMADFFFEDERGQKFSVTPRKNLIPDHDFSHISFKNFNNYFLKIEYSPTWTIMSNPYIEKPVVNNYEPMVNPLRIDLGNWIRFTLFDGVKPGKKYTLSAHFRATTNDNRVNITNKPIMRAVFGKYNGDTPVELGRASKTYDAPSIQTGKIVRYALTFTVPSNYVEGNGYVYIDLFGEGLLNNMQAIAVSGVQLVEGDVPSVYNWDTTHGELVNGTLPFSTIALGTKDNVIYHNHVNKWNYMNAPLEIISNGEMMALVGSDRAGLSFYPRGGGERRSYIGHIYNNENRFRIESKDPVATTQSIECNGINVCGGYFGANAGSIHYTNGSLGLGWYFHDGRWNYVDFTNMTSRT</sequence>
<feature type="domain" description="Tail spike" evidence="2">
    <location>
        <begin position="98"/>
        <end position="357"/>
    </location>
</feature>
<dbReference type="Pfam" id="PF06605">
    <property type="entry name" value="Prophage_tail"/>
    <property type="match status" value="1"/>
</dbReference>
<dbReference type="NCBIfam" id="TIGR01665">
    <property type="entry name" value="put_anti_recept"/>
    <property type="match status" value="1"/>
</dbReference>
<organism evidence="3 4">
    <name type="scientific">Bacillus toyonensis</name>
    <dbReference type="NCBI Taxonomy" id="155322"/>
    <lineage>
        <taxon>Bacteria</taxon>
        <taxon>Bacillati</taxon>
        <taxon>Bacillota</taxon>
        <taxon>Bacilli</taxon>
        <taxon>Bacillales</taxon>
        <taxon>Bacillaceae</taxon>
        <taxon>Bacillus</taxon>
        <taxon>Bacillus cereus group</taxon>
    </lineage>
</organism>
<dbReference type="Gene3D" id="1.10.287.1490">
    <property type="match status" value="1"/>
</dbReference>
<keyword evidence="1" id="KW-0175">Coiled coil</keyword>
<dbReference type="EMBL" id="CP047044">
    <property type="protein sequence ID" value="QHA19349.1"/>
    <property type="molecule type" value="Genomic_DNA"/>
</dbReference>
<dbReference type="Gene3D" id="2.60.120.260">
    <property type="entry name" value="Galactose-binding domain-like"/>
    <property type="match status" value="1"/>
</dbReference>
<evidence type="ECO:0000259" key="2">
    <source>
        <dbReference type="Pfam" id="PF06605"/>
    </source>
</evidence>
<name>A0ABX6GD59_9BACI</name>
<evidence type="ECO:0000256" key="1">
    <source>
        <dbReference type="SAM" id="Coils"/>
    </source>
</evidence>
<protein>
    <recommendedName>
        <fullName evidence="2">Tail spike domain-containing protein</fullName>
    </recommendedName>
</protein>
<dbReference type="InterPro" id="IPR007119">
    <property type="entry name" value="Phage_tail_spike_N"/>
</dbReference>
<proteinExistence type="predicted"/>
<evidence type="ECO:0000313" key="4">
    <source>
        <dbReference type="Proteomes" id="UP000440820"/>
    </source>
</evidence>
<dbReference type="RefSeq" id="WP_220554065.1">
    <property type="nucleotide sequence ID" value="NZ_JAIEZS010000062.1"/>
</dbReference>
<evidence type="ECO:0000313" key="3">
    <source>
        <dbReference type="EMBL" id="QHA19349.1"/>
    </source>
</evidence>
<dbReference type="Proteomes" id="UP000440820">
    <property type="component" value="Chromosome"/>
</dbReference>
<feature type="coiled-coil region" evidence="1">
    <location>
        <begin position="477"/>
        <end position="511"/>
    </location>
</feature>
<accession>A0ABX6GD59</accession>